<dbReference type="AlphaFoldDB" id="A0A3N4HS98"/>
<proteinExistence type="predicted"/>
<keyword evidence="2" id="KW-1185">Reference proteome</keyword>
<reference evidence="1 2" key="1">
    <citation type="journal article" date="2018" name="Nat. Ecol. Evol.">
        <title>Pezizomycetes genomes reveal the molecular basis of ectomycorrhizal truffle lifestyle.</title>
        <authorList>
            <person name="Murat C."/>
            <person name="Payen T."/>
            <person name="Noel B."/>
            <person name="Kuo A."/>
            <person name="Morin E."/>
            <person name="Chen J."/>
            <person name="Kohler A."/>
            <person name="Krizsan K."/>
            <person name="Balestrini R."/>
            <person name="Da Silva C."/>
            <person name="Montanini B."/>
            <person name="Hainaut M."/>
            <person name="Levati E."/>
            <person name="Barry K.W."/>
            <person name="Belfiori B."/>
            <person name="Cichocki N."/>
            <person name="Clum A."/>
            <person name="Dockter R.B."/>
            <person name="Fauchery L."/>
            <person name="Guy J."/>
            <person name="Iotti M."/>
            <person name="Le Tacon F."/>
            <person name="Lindquist E.A."/>
            <person name="Lipzen A."/>
            <person name="Malagnac F."/>
            <person name="Mello A."/>
            <person name="Molinier V."/>
            <person name="Miyauchi S."/>
            <person name="Poulain J."/>
            <person name="Riccioni C."/>
            <person name="Rubini A."/>
            <person name="Sitrit Y."/>
            <person name="Splivallo R."/>
            <person name="Traeger S."/>
            <person name="Wang M."/>
            <person name="Zifcakova L."/>
            <person name="Wipf D."/>
            <person name="Zambonelli A."/>
            <person name="Paolocci F."/>
            <person name="Nowrousian M."/>
            <person name="Ottonello S."/>
            <person name="Baldrian P."/>
            <person name="Spatafora J.W."/>
            <person name="Henrissat B."/>
            <person name="Nagy L.G."/>
            <person name="Aury J.M."/>
            <person name="Wincker P."/>
            <person name="Grigoriev I.V."/>
            <person name="Bonfante P."/>
            <person name="Martin F.M."/>
        </authorList>
    </citation>
    <scope>NUCLEOTIDE SEQUENCE [LARGE SCALE GENOMIC DNA]</scope>
    <source>
        <strain evidence="1 2">RN42</strain>
    </source>
</reference>
<accession>A0A3N4HS98</accession>
<name>A0A3N4HS98_ASCIM</name>
<gene>
    <name evidence="1" type="ORF">BJ508DRAFT_332175</name>
</gene>
<protein>
    <submittedName>
        <fullName evidence="1">Uncharacterized protein</fullName>
    </submittedName>
</protein>
<sequence>MPRRRNRNRPSLTALMLDAGWVKTPTNILEDVKETVEWLHGWLIVKDFLWEFDPLTLYCFRSDDGSFHIVDFDYEYVMLAGSTFRSGVELVAESFRLDKQRGYYLEAMESLKSGK</sequence>
<dbReference type="Proteomes" id="UP000275078">
    <property type="component" value="Unassembled WGS sequence"/>
</dbReference>
<organism evidence="1 2">
    <name type="scientific">Ascobolus immersus RN42</name>
    <dbReference type="NCBI Taxonomy" id="1160509"/>
    <lineage>
        <taxon>Eukaryota</taxon>
        <taxon>Fungi</taxon>
        <taxon>Dikarya</taxon>
        <taxon>Ascomycota</taxon>
        <taxon>Pezizomycotina</taxon>
        <taxon>Pezizomycetes</taxon>
        <taxon>Pezizales</taxon>
        <taxon>Ascobolaceae</taxon>
        <taxon>Ascobolus</taxon>
    </lineage>
</organism>
<evidence type="ECO:0000313" key="1">
    <source>
        <dbReference type="EMBL" id="RPA75368.1"/>
    </source>
</evidence>
<dbReference type="EMBL" id="ML119765">
    <property type="protein sequence ID" value="RPA75368.1"/>
    <property type="molecule type" value="Genomic_DNA"/>
</dbReference>
<evidence type="ECO:0000313" key="2">
    <source>
        <dbReference type="Proteomes" id="UP000275078"/>
    </source>
</evidence>